<feature type="region of interest" description="Disordered" evidence="2">
    <location>
        <begin position="85"/>
        <end position="377"/>
    </location>
</feature>
<dbReference type="RefSeq" id="XP_030987494.1">
    <property type="nucleotide sequence ID" value="XM_031121172.1"/>
</dbReference>
<evidence type="ECO:0000313" key="3">
    <source>
        <dbReference type="Proteomes" id="UP000515153"/>
    </source>
</evidence>
<dbReference type="KEGG" id="pgri:PgNI_01096"/>
<sequence length="783" mass="88869">MAKTRERDKKLANRKDDDKKEEGTAAQRQLKRTARDIRRFFEQADASLEQNLIPFLDELAPDVNFAADQAEQMSPYPIEWSGSAKKFAAAEKKFRKSAEKAGYKVPEDSGVRIKFSDQEAKKAPEVKGAQRKKPPTRDNEDDEEEEEPAPAKKQPKATKKPKVVEISDSEDDEEEEPAPTQKKTKGKTPDVNFAADQAEQMSPYPIEWSGSAKKFAAAEKKFRKSAEKAGYKVPEDSGVRIKFSDQEAKKAPEVKGAQRKKPPTRDNEDDEEEEEPAPAKKQPKATKKPKVVEISDSEDDEEEEPAPTQKKTKGKSKLPTPDSEDDEEEEEPAPAKKQPKATKKIATIEEDLEMRDATNEEEGSPEDSSADDSSEEQDNIWPLLFKRVSTQNMHTPAWRALQQDCKLRGCDFVDVKFRLEFLLAHENPDETPNGLLRSARKWIETCPGALELLEDGFYGDQKMSKRFSAYRRNTSILQRPGSPDHGFTRQKHRSWDDASAKYDWVKPHQDPLIPQSIWQIILPRVWGKKNQVKPDTLKETATWLAMNPDYTYTLVGPDGGKDFVNRYFGHDEAIVSTFNSLPNVGMRSDLLRYLLLYIEGGVYTDTDTVALKPIDDWVPRPFRNHTRLVVGIEFDQRDGGRWADIAHTLQFCQWTIAAAPGHPVFPMMISRVVQSWDDLKQKHNISSESPSWRPTSFEVMNSTGPAAWTDVVWEYLQETDKGLTDMRDLSSLGTPTLFRDTLILPIDGFGMGQPHSGSTNDGSIPDEAFTRHLFRGSWRENQR</sequence>
<reference evidence="4" key="2">
    <citation type="submission" date="2019-10" db="EMBL/GenBank/DDBJ databases">
        <authorList>
            <consortium name="NCBI Genome Project"/>
        </authorList>
    </citation>
    <scope>NUCLEOTIDE SEQUENCE</scope>
    <source>
        <strain evidence="4">NI907</strain>
    </source>
</reference>
<name>A0A6P8BKG5_PYRGI</name>
<feature type="compositionally biased region" description="Acidic residues" evidence="2">
    <location>
        <begin position="267"/>
        <end position="276"/>
    </location>
</feature>
<dbReference type="PANTHER" id="PTHR31834">
    <property type="entry name" value="INITIATION-SPECIFIC ALPHA-1,6-MANNOSYLTRANSFERASE"/>
    <property type="match status" value="1"/>
</dbReference>
<feature type="compositionally biased region" description="Acidic residues" evidence="2">
    <location>
        <begin position="139"/>
        <end position="148"/>
    </location>
</feature>
<feature type="compositionally biased region" description="Basic and acidic residues" evidence="2">
    <location>
        <begin position="1"/>
        <end position="23"/>
    </location>
</feature>
<reference evidence="4" key="1">
    <citation type="journal article" date="2019" name="Mol. Biol. Evol.">
        <title>Blast fungal genomes show frequent chromosomal changes, gene gains and losses, and effector gene turnover.</title>
        <authorList>
            <person name="Gomez Luciano L.B."/>
            <person name="Jason Tsai I."/>
            <person name="Chuma I."/>
            <person name="Tosa Y."/>
            <person name="Chen Y.H."/>
            <person name="Li J.Y."/>
            <person name="Li M.Y."/>
            <person name="Jade Lu M.Y."/>
            <person name="Nakayashiki H."/>
            <person name="Li W.H."/>
        </authorList>
    </citation>
    <scope>NUCLEOTIDE SEQUENCE</scope>
    <source>
        <strain evidence="4">NI907</strain>
    </source>
</reference>
<feature type="region of interest" description="Disordered" evidence="2">
    <location>
        <begin position="1"/>
        <end position="31"/>
    </location>
</feature>
<feature type="compositionally biased region" description="Acidic residues" evidence="2">
    <location>
        <begin position="295"/>
        <end position="305"/>
    </location>
</feature>
<comment type="similarity">
    <text evidence="1">Belongs to the glycosyltransferase 32 family.</text>
</comment>
<feature type="compositionally biased region" description="Acidic residues" evidence="2">
    <location>
        <begin position="322"/>
        <end position="332"/>
    </location>
</feature>
<organism evidence="3 4">
    <name type="scientific">Pyricularia grisea</name>
    <name type="common">Crabgrass-specific blast fungus</name>
    <name type="synonym">Magnaporthe grisea</name>
    <dbReference type="NCBI Taxonomy" id="148305"/>
    <lineage>
        <taxon>Eukaryota</taxon>
        <taxon>Fungi</taxon>
        <taxon>Dikarya</taxon>
        <taxon>Ascomycota</taxon>
        <taxon>Pezizomycotina</taxon>
        <taxon>Sordariomycetes</taxon>
        <taxon>Sordariomycetidae</taxon>
        <taxon>Magnaporthales</taxon>
        <taxon>Pyriculariaceae</taxon>
        <taxon>Pyricularia</taxon>
    </lineage>
</organism>
<evidence type="ECO:0008006" key="5">
    <source>
        <dbReference type="Google" id="ProtNLM"/>
    </source>
</evidence>
<feature type="compositionally biased region" description="Basic and acidic residues" evidence="2">
    <location>
        <begin position="88"/>
        <end position="125"/>
    </location>
</feature>
<dbReference type="AlphaFoldDB" id="A0A6P8BKG5"/>
<evidence type="ECO:0000313" key="4">
    <source>
        <dbReference type="RefSeq" id="XP_030987494.1"/>
    </source>
</evidence>
<dbReference type="Gene3D" id="3.90.550.20">
    <property type="match status" value="1"/>
</dbReference>
<dbReference type="PANTHER" id="PTHR31834:SF1">
    <property type="entry name" value="INITIATION-SPECIFIC ALPHA-1,6-MANNOSYLTRANSFERASE"/>
    <property type="match status" value="1"/>
</dbReference>
<dbReference type="GO" id="GO:0000136">
    <property type="term" value="C:mannan polymerase complex"/>
    <property type="evidence" value="ECO:0007669"/>
    <property type="project" value="TreeGrafter"/>
</dbReference>
<dbReference type="GO" id="GO:0006487">
    <property type="term" value="P:protein N-linked glycosylation"/>
    <property type="evidence" value="ECO:0007669"/>
    <property type="project" value="TreeGrafter"/>
</dbReference>
<dbReference type="InterPro" id="IPR039367">
    <property type="entry name" value="Och1-like"/>
</dbReference>
<proteinExistence type="inferred from homology"/>
<dbReference type="Proteomes" id="UP000515153">
    <property type="component" value="Unplaced"/>
</dbReference>
<protein>
    <recommendedName>
        <fullName evidence="5">Glycosyltransferase family 32 protein</fullName>
    </recommendedName>
</protein>
<dbReference type="Pfam" id="PF04488">
    <property type="entry name" value="Gly_transf_sug"/>
    <property type="match status" value="1"/>
</dbReference>
<dbReference type="SUPFAM" id="SSF53448">
    <property type="entry name" value="Nucleotide-diphospho-sugar transferases"/>
    <property type="match status" value="1"/>
</dbReference>
<accession>A0A6P8BKG5</accession>
<feature type="compositionally biased region" description="Basic and acidic residues" evidence="2">
    <location>
        <begin position="216"/>
        <end position="253"/>
    </location>
</feature>
<evidence type="ECO:0000256" key="2">
    <source>
        <dbReference type="SAM" id="MobiDB-lite"/>
    </source>
</evidence>
<dbReference type="GeneID" id="41956086"/>
<dbReference type="GO" id="GO:0000009">
    <property type="term" value="F:alpha-1,6-mannosyltransferase activity"/>
    <property type="evidence" value="ECO:0007669"/>
    <property type="project" value="InterPro"/>
</dbReference>
<dbReference type="InterPro" id="IPR029044">
    <property type="entry name" value="Nucleotide-diphossugar_trans"/>
</dbReference>
<feature type="compositionally biased region" description="Acidic residues" evidence="2">
    <location>
        <begin position="348"/>
        <end position="377"/>
    </location>
</feature>
<feature type="compositionally biased region" description="Acidic residues" evidence="2">
    <location>
        <begin position="167"/>
        <end position="177"/>
    </location>
</feature>
<keyword evidence="3" id="KW-1185">Reference proteome</keyword>
<gene>
    <name evidence="4" type="ORF">PgNI_01096</name>
</gene>
<dbReference type="InterPro" id="IPR007577">
    <property type="entry name" value="GlycoTrfase_DXD_sugar-bd_CS"/>
</dbReference>
<evidence type="ECO:0000256" key="1">
    <source>
        <dbReference type="ARBA" id="ARBA00009003"/>
    </source>
</evidence>
<reference evidence="4" key="3">
    <citation type="submission" date="2025-08" db="UniProtKB">
        <authorList>
            <consortium name="RefSeq"/>
        </authorList>
    </citation>
    <scope>IDENTIFICATION</scope>
    <source>
        <strain evidence="4">NI907</strain>
    </source>
</reference>